<accession>A0A165XIE2</accession>
<evidence type="ECO:0000313" key="1">
    <source>
        <dbReference type="EMBL" id="KZT32222.1"/>
    </source>
</evidence>
<organism evidence="1 2">
    <name type="scientific">Sistotremastrum suecicum HHB10207 ss-3</name>
    <dbReference type="NCBI Taxonomy" id="1314776"/>
    <lineage>
        <taxon>Eukaryota</taxon>
        <taxon>Fungi</taxon>
        <taxon>Dikarya</taxon>
        <taxon>Basidiomycota</taxon>
        <taxon>Agaricomycotina</taxon>
        <taxon>Agaricomycetes</taxon>
        <taxon>Sistotremastrales</taxon>
        <taxon>Sistotremastraceae</taxon>
        <taxon>Sistotremastrum</taxon>
    </lineage>
</organism>
<proteinExistence type="predicted"/>
<dbReference type="Proteomes" id="UP000076798">
    <property type="component" value="Unassembled WGS sequence"/>
</dbReference>
<gene>
    <name evidence="1" type="ORF">SISSUDRAFT_568584</name>
</gene>
<keyword evidence="2" id="KW-1185">Reference proteome</keyword>
<name>A0A165XIE2_9AGAM</name>
<evidence type="ECO:0000313" key="2">
    <source>
        <dbReference type="Proteomes" id="UP000076798"/>
    </source>
</evidence>
<sequence length="119" mass="13221">MITVLSTGRGRGLNQGLIGDALRMNVNEHESGSVDRDKDLVARRVRWQTGEIFGEFRLTYSDEGPKDTHDDSLIISIDQKAILTLHGTEIASLWSQTTMSCCPIVVNLNVPNDASYCRQ</sequence>
<dbReference type="EMBL" id="KV428367">
    <property type="protein sequence ID" value="KZT32222.1"/>
    <property type="molecule type" value="Genomic_DNA"/>
</dbReference>
<dbReference type="AlphaFoldDB" id="A0A165XIE2"/>
<reference evidence="1 2" key="1">
    <citation type="journal article" date="2016" name="Mol. Biol. Evol.">
        <title>Comparative Genomics of Early-Diverging Mushroom-Forming Fungi Provides Insights into the Origins of Lignocellulose Decay Capabilities.</title>
        <authorList>
            <person name="Nagy L.G."/>
            <person name="Riley R."/>
            <person name="Tritt A."/>
            <person name="Adam C."/>
            <person name="Daum C."/>
            <person name="Floudas D."/>
            <person name="Sun H."/>
            <person name="Yadav J.S."/>
            <person name="Pangilinan J."/>
            <person name="Larsson K.H."/>
            <person name="Matsuura K."/>
            <person name="Barry K."/>
            <person name="Labutti K."/>
            <person name="Kuo R."/>
            <person name="Ohm R.A."/>
            <person name="Bhattacharya S.S."/>
            <person name="Shirouzu T."/>
            <person name="Yoshinaga Y."/>
            <person name="Martin F.M."/>
            <person name="Grigoriev I.V."/>
            <person name="Hibbett D.S."/>
        </authorList>
    </citation>
    <scope>NUCLEOTIDE SEQUENCE [LARGE SCALE GENOMIC DNA]</scope>
    <source>
        <strain evidence="1 2">HHB10207 ss-3</strain>
    </source>
</reference>
<protein>
    <submittedName>
        <fullName evidence="1">Uncharacterized protein</fullName>
    </submittedName>
</protein>